<evidence type="ECO:0000256" key="1">
    <source>
        <dbReference type="SAM" id="Phobius"/>
    </source>
</evidence>
<evidence type="ECO:0000313" key="3">
    <source>
        <dbReference type="Proteomes" id="UP000230233"/>
    </source>
</evidence>
<evidence type="ECO:0000313" key="2">
    <source>
        <dbReference type="EMBL" id="PIC30043.1"/>
    </source>
</evidence>
<keyword evidence="3" id="KW-1185">Reference proteome</keyword>
<reference evidence="3" key="1">
    <citation type="submission" date="2017-10" db="EMBL/GenBank/DDBJ databases">
        <title>Rapid genome shrinkage in a self-fertile nematode reveals novel sperm competition proteins.</title>
        <authorList>
            <person name="Yin D."/>
            <person name="Schwarz E.M."/>
            <person name="Thomas C.G."/>
            <person name="Felde R.L."/>
            <person name="Korf I.F."/>
            <person name="Cutter A.D."/>
            <person name="Schartner C.M."/>
            <person name="Ralston E.J."/>
            <person name="Meyer B.J."/>
            <person name="Haag E.S."/>
        </authorList>
    </citation>
    <scope>NUCLEOTIDE SEQUENCE [LARGE SCALE GENOMIC DNA]</scope>
    <source>
        <strain evidence="3">JU1422</strain>
    </source>
</reference>
<dbReference type="Proteomes" id="UP000230233">
    <property type="component" value="Chromosome V"/>
</dbReference>
<sequence>MHLIYLKMLLYENIIIHVLLFASAILYIPISVSIRRKAHLASIIKNQPEKFILYQTFGLAAFTIVSTVEVKTVKTIFKWFFFQTSLRLHIFYLYETDREPDELILYGNHFDFFTTPVMIQMSYLLSNKRHLDTIKNIFKRRNQTVPSIPISAAHASAVDA</sequence>
<feature type="transmembrane region" description="Helical" evidence="1">
    <location>
        <begin position="14"/>
        <end position="30"/>
    </location>
</feature>
<dbReference type="PANTHER" id="PTHR31720:SF12">
    <property type="entry name" value="SERPENTINE RECEPTOR, CLASS T-RELATED"/>
    <property type="match status" value="1"/>
</dbReference>
<dbReference type="InterPro" id="IPR018817">
    <property type="entry name" value="7TM_GPCR_serpentine_rcpt_Srz"/>
</dbReference>
<name>A0A2G5TS17_9PELO</name>
<dbReference type="AlphaFoldDB" id="A0A2G5TS17"/>
<dbReference type="EMBL" id="PDUG01000005">
    <property type="protein sequence ID" value="PIC30043.1"/>
    <property type="molecule type" value="Genomic_DNA"/>
</dbReference>
<accession>A0A2G5TS17</accession>
<proteinExistence type="predicted"/>
<dbReference type="PANTHER" id="PTHR31720">
    <property type="entry name" value="SERPENTINE RECEPTOR, CLASS Z-RELATED"/>
    <property type="match status" value="1"/>
</dbReference>
<feature type="transmembrane region" description="Helical" evidence="1">
    <location>
        <begin position="51"/>
        <end position="70"/>
    </location>
</feature>
<protein>
    <recommendedName>
        <fullName evidence="4">Serpentine receptor class gamma</fullName>
    </recommendedName>
</protein>
<keyword evidence="1" id="KW-1133">Transmembrane helix</keyword>
<dbReference type="Pfam" id="PF10325">
    <property type="entry name" value="7TM_GPCR_Srz"/>
    <property type="match status" value="1"/>
</dbReference>
<evidence type="ECO:0008006" key="4">
    <source>
        <dbReference type="Google" id="ProtNLM"/>
    </source>
</evidence>
<comment type="caution">
    <text evidence="2">The sequence shown here is derived from an EMBL/GenBank/DDBJ whole genome shotgun (WGS) entry which is preliminary data.</text>
</comment>
<keyword evidence="1" id="KW-0472">Membrane</keyword>
<gene>
    <name evidence="2" type="primary">Cnig_chr_V.g21423</name>
    <name evidence="2" type="ORF">B9Z55_021423</name>
</gene>
<keyword evidence="1" id="KW-0812">Transmembrane</keyword>
<organism evidence="2 3">
    <name type="scientific">Caenorhabditis nigoni</name>
    <dbReference type="NCBI Taxonomy" id="1611254"/>
    <lineage>
        <taxon>Eukaryota</taxon>
        <taxon>Metazoa</taxon>
        <taxon>Ecdysozoa</taxon>
        <taxon>Nematoda</taxon>
        <taxon>Chromadorea</taxon>
        <taxon>Rhabditida</taxon>
        <taxon>Rhabditina</taxon>
        <taxon>Rhabditomorpha</taxon>
        <taxon>Rhabditoidea</taxon>
        <taxon>Rhabditidae</taxon>
        <taxon>Peloderinae</taxon>
        <taxon>Caenorhabditis</taxon>
    </lineage>
</organism>